<dbReference type="Pfam" id="PF01225">
    <property type="entry name" value="Mur_ligase"/>
    <property type="match status" value="1"/>
</dbReference>
<organism evidence="19 20">
    <name type="scientific">Candidatus Zambryskibacteria bacterium RIFCSPLOWO2_01_FULL_43_17</name>
    <dbReference type="NCBI Taxonomy" id="1802760"/>
    <lineage>
        <taxon>Bacteria</taxon>
        <taxon>Candidatus Zambryskiibacteriota</taxon>
    </lineage>
</organism>
<evidence type="ECO:0000256" key="13">
    <source>
        <dbReference type="ARBA" id="ARBA00047833"/>
    </source>
</evidence>
<name>A0A1G2U227_9BACT</name>
<dbReference type="SUPFAM" id="SSF53623">
    <property type="entry name" value="MurD-like peptide ligases, catalytic domain"/>
    <property type="match status" value="1"/>
</dbReference>
<evidence type="ECO:0000259" key="16">
    <source>
        <dbReference type="Pfam" id="PF01225"/>
    </source>
</evidence>
<dbReference type="InterPro" id="IPR005758">
    <property type="entry name" value="UDP-N-AcMur_Ala_ligase_MurC"/>
</dbReference>
<dbReference type="Pfam" id="PF02875">
    <property type="entry name" value="Mur_ligase_C"/>
    <property type="match status" value="1"/>
</dbReference>
<evidence type="ECO:0000256" key="3">
    <source>
        <dbReference type="ARBA" id="ARBA00012211"/>
    </source>
</evidence>
<feature type="domain" description="Mur ligase central" evidence="18">
    <location>
        <begin position="117"/>
        <end position="243"/>
    </location>
</feature>
<comment type="catalytic activity">
    <reaction evidence="13 14">
        <text>UDP-N-acetyl-alpha-D-muramate + L-alanine + ATP = UDP-N-acetyl-alpha-D-muramoyl-L-alanine + ADP + phosphate + H(+)</text>
        <dbReference type="Rhea" id="RHEA:23372"/>
        <dbReference type="ChEBI" id="CHEBI:15378"/>
        <dbReference type="ChEBI" id="CHEBI:30616"/>
        <dbReference type="ChEBI" id="CHEBI:43474"/>
        <dbReference type="ChEBI" id="CHEBI:57972"/>
        <dbReference type="ChEBI" id="CHEBI:70757"/>
        <dbReference type="ChEBI" id="CHEBI:83898"/>
        <dbReference type="ChEBI" id="CHEBI:456216"/>
        <dbReference type="EC" id="6.3.2.8"/>
    </reaction>
</comment>
<dbReference type="PANTHER" id="PTHR43445">
    <property type="entry name" value="UDP-N-ACETYLMURAMATE--L-ALANINE LIGASE-RELATED"/>
    <property type="match status" value="1"/>
</dbReference>
<evidence type="ECO:0000256" key="5">
    <source>
        <dbReference type="ARBA" id="ARBA00022598"/>
    </source>
</evidence>
<keyword evidence="15" id="KW-1133">Transmembrane helix</keyword>
<evidence type="ECO:0000259" key="18">
    <source>
        <dbReference type="Pfam" id="PF08245"/>
    </source>
</evidence>
<dbReference type="GO" id="GO:0005737">
    <property type="term" value="C:cytoplasm"/>
    <property type="evidence" value="ECO:0007669"/>
    <property type="project" value="UniProtKB-SubCell"/>
</dbReference>
<dbReference type="UniPathway" id="UPA00219"/>
<dbReference type="InterPro" id="IPR013221">
    <property type="entry name" value="Mur_ligase_cen"/>
</dbReference>
<dbReference type="SUPFAM" id="SSF51984">
    <property type="entry name" value="MurCD N-terminal domain"/>
    <property type="match status" value="1"/>
</dbReference>
<feature type="binding site" evidence="14">
    <location>
        <begin position="119"/>
        <end position="125"/>
    </location>
    <ligand>
        <name>ATP</name>
        <dbReference type="ChEBI" id="CHEBI:30616"/>
    </ligand>
</feature>
<dbReference type="Gene3D" id="3.90.190.20">
    <property type="entry name" value="Mur ligase, C-terminal domain"/>
    <property type="match status" value="1"/>
</dbReference>
<keyword evidence="7 14" id="KW-0547">Nucleotide-binding</keyword>
<evidence type="ECO:0000256" key="8">
    <source>
        <dbReference type="ARBA" id="ARBA00022840"/>
    </source>
</evidence>
<dbReference type="GO" id="GO:0005524">
    <property type="term" value="F:ATP binding"/>
    <property type="evidence" value="ECO:0007669"/>
    <property type="project" value="UniProtKB-UniRule"/>
</dbReference>
<evidence type="ECO:0000256" key="11">
    <source>
        <dbReference type="ARBA" id="ARBA00023306"/>
    </source>
</evidence>
<dbReference type="Proteomes" id="UP000179283">
    <property type="component" value="Unassembled WGS sequence"/>
</dbReference>
<evidence type="ECO:0000256" key="1">
    <source>
        <dbReference type="ARBA" id="ARBA00004496"/>
    </source>
</evidence>
<dbReference type="InterPro" id="IPR036565">
    <property type="entry name" value="Mur-like_cat_sf"/>
</dbReference>
<proteinExistence type="inferred from homology"/>
<evidence type="ECO:0000256" key="14">
    <source>
        <dbReference type="HAMAP-Rule" id="MF_00046"/>
    </source>
</evidence>
<feature type="transmembrane region" description="Helical" evidence="15">
    <location>
        <begin position="14"/>
        <end position="32"/>
    </location>
</feature>
<dbReference type="GO" id="GO:0009252">
    <property type="term" value="P:peptidoglycan biosynthetic process"/>
    <property type="evidence" value="ECO:0007669"/>
    <property type="project" value="UniProtKB-UniRule"/>
</dbReference>
<dbReference type="EC" id="6.3.2.8" evidence="3 14"/>
<dbReference type="GO" id="GO:0071555">
    <property type="term" value="P:cell wall organization"/>
    <property type="evidence" value="ECO:0007669"/>
    <property type="project" value="UniProtKB-KW"/>
</dbReference>
<dbReference type="HAMAP" id="MF_00046">
    <property type="entry name" value="MurC"/>
    <property type="match status" value="1"/>
</dbReference>
<keyword evidence="5 14" id="KW-0436">Ligase</keyword>
<evidence type="ECO:0000256" key="15">
    <source>
        <dbReference type="SAM" id="Phobius"/>
    </source>
</evidence>
<dbReference type="GO" id="GO:0051301">
    <property type="term" value="P:cell division"/>
    <property type="evidence" value="ECO:0007669"/>
    <property type="project" value="UniProtKB-KW"/>
</dbReference>
<dbReference type="Pfam" id="PF08245">
    <property type="entry name" value="Mur_ligase_M"/>
    <property type="match status" value="1"/>
</dbReference>
<evidence type="ECO:0000313" key="20">
    <source>
        <dbReference type="Proteomes" id="UP000179283"/>
    </source>
</evidence>
<evidence type="ECO:0000256" key="7">
    <source>
        <dbReference type="ARBA" id="ARBA00022741"/>
    </source>
</evidence>
<keyword evidence="9 14" id="KW-0133">Cell shape</keyword>
<keyword evidence="4 14" id="KW-0963">Cytoplasm</keyword>
<keyword evidence="12 14" id="KW-0961">Cell wall biogenesis/degradation</keyword>
<dbReference type="InterPro" id="IPR050061">
    <property type="entry name" value="MurCDEF_pg_biosynth"/>
</dbReference>
<comment type="function">
    <text evidence="14">Cell wall formation.</text>
</comment>
<reference evidence="19 20" key="1">
    <citation type="journal article" date="2016" name="Nat. Commun.">
        <title>Thousands of microbial genomes shed light on interconnected biogeochemical processes in an aquifer system.</title>
        <authorList>
            <person name="Anantharaman K."/>
            <person name="Brown C.T."/>
            <person name="Hug L.A."/>
            <person name="Sharon I."/>
            <person name="Castelle C.J."/>
            <person name="Probst A.J."/>
            <person name="Thomas B.C."/>
            <person name="Singh A."/>
            <person name="Wilkins M.J."/>
            <person name="Karaoz U."/>
            <person name="Brodie E.L."/>
            <person name="Williams K.H."/>
            <person name="Hubbard S.S."/>
            <person name="Banfield J.F."/>
        </authorList>
    </citation>
    <scope>NUCLEOTIDE SEQUENCE [LARGE SCALE GENOMIC DNA]</scope>
</reference>
<sequence length="446" mass="48319">MSEEKISLENIKSAHFIGIGGIGISAIARMLLLRGVRVSGSDQSDGEVIDELRKAGAVINTGHSASNLPEDAELVIYTIAIPDSNPELVEARNLGISLMTYPETLTAISESHKTIAVAGTHGKTTTTGMTAHVLVELGEDPTVVVGSFLKTANGGRSNFIAGKGEYFVVEACEYKKSFLNITPTIAIITNIEEDHLDFYKDIEDIKNAFFEFASRIKKNGALVVNLGEANSREVAEKVLKSRPDIKILDYSGIDPTIFHLKIPGQHNRLNASAVLAVTKELGMNDAEAAKSLENFSGTWRRFEYKGRTAGGAVVYDDYGHHPTELTATIAGASELFPDKKIVVVFQPHQYSRTKLLLDDFARAFRGADSVYILPIYAAREAPDPEVSSEILTERIRQSKTVKNVSTLASFEEAQNILEGLGEDSVCIVMGAGDITEVANNLTKGSN</sequence>
<keyword evidence="6 14" id="KW-0132">Cell division</keyword>
<dbReference type="AlphaFoldDB" id="A0A1G2U227"/>
<dbReference type="InterPro" id="IPR004101">
    <property type="entry name" value="Mur_ligase_C"/>
</dbReference>
<gene>
    <name evidence="14" type="primary">murC</name>
    <name evidence="19" type="ORF">A2920_02800</name>
</gene>
<keyword evidence="15" id="KW-0812">Transmembrane</keyword>
<dbReference type="Gene3D" id="3.40.50.720">
    <property type="entry name" value="NAD(P)-binding Rossmann-like Domain"/>
    <property type="match status" value="1"/>
</dbReference>
<evidence type="ECO:0000256" key="2">
    <source>
        <dbReference type="ARBA" id="ARBA00004752"/>
    </source>
</evidence>
<evidence type="ECO:0000256" key="12">
    <source>
        <dbReference type="ARBA" id="ARBA00023316"/>
    </source>
</evidence>
<dbReference type="InterPro" id="IPR000713">
    <property type="entry name" value="Mur_ligase_N"/>
</dbReference>
<evidence type="ECO:0000259" key="17">
    <source>
        <dbReference type="Pfam" id="PF02875"/>
    </source>
</evidence>
<keyword evidence="15" id="KW-0472">Membrane</keyword>
<dbReference type="EMBL" id="MHWD01000018">
    <property type="protein sequence ID" value="OHB03566.1"/>
    <property type="molecule type" value="Genomic_DNA"/>
</dbReference>
<feature type="domain" description="Mur ligase C-terminal" evidence="17">
    <location>
        <begin position="300"/>
        <end position="432"/>
    </location>
</feature>
<keyword evidence="8 14" id="KW-0067">ATP-binding</keyword>
<comment type="subcellular location">
    <subcellularLocation>
        <location evidence="1 14">Cytoplasm</location>
    </subcellularLocation>
</comment>
<accession>A0A1G2U227</accession>
<evidence type="ECO:0000256" key="4">
    <source>
        <dbReference type="ARBA" id="ARBA00022490"/>
    </source>
</evidence>
<keyword evidence="11 14" id="KW-0131">Cell cycle</keyword>
<dbReference type="GO" id="GO:0008360">
    <property type="term" value="P:regulation of cell shape"/>
    <property type="evidence" value="ECO:0007669"/>
    <property type="project" value="UniProtKB-KW"/>
</dbReference>
<comment type="caution">
    <text evidence="19">The sequence shown here is derived from an EMBL/GenBank/DDBJ whole genome shotgun (WGS) entry which is preliminary data.</text>
</comment>
<evidence type="ECO:0000256" key="10">
    <source>
        <dbReference type="ARBA" id="ARBA00022984"/>
    </source>
</evidence>
<dbReference type="InterPro" id="IPR036615">
    <property type="entry name" value="Mur_ligase_C_dom_sf"/>
</dbReference>
<keyword evidence="10 14" id="KW-0573">Peptidoglycan synthesis</keyword>
<comment type="pathway">
    <text evidence="2 14">Cell wall biogenesis; peptidoglycan biosynthesis.</text>
</comment>
<dbReference type="Gene3D" id="3.40.1190.10">
    <property type="entry name" value="Mur-like, catalytic domain"/>
    <property type="match status" value="1"/>
</dbReference>
<evidence type="ECO:0000313" key="19">
    <source>
        <dbReference type="EMBL" id="OHB03566.1"/>
    </source>
</evidence>
<comment type="similarity">
    <text evidence="14">Belongs to the MurCDEF family.</text>
</comment>
<evidence type="ECO:0000256" key="6">
    <source>
        <dbReference type="ARBA" id="ARBA00022618"/>
    </source>
</evidence>
<evidence type="ECO:0000256" key="9">
    <source>
        <dbReference type="ARBA" id="ARBA00022960"/>
    </source>
</evidence>
<dbReference type="PANTHER" id="PTHR43445:SF3">
    <property type="entry name" value="UDP-N-ACETYLMURAMATE--L-ALANINE LIGASE"/>
    <property type="match status" value="1"/>
</dbReference>
<dbReference type="GO" id="GO:0008763">
    <property type="term" value="F:UDP-N-acetylmuramate-L-alanine ligase activity"/>
    <property type="evidence" value="ECO:0007669"/>
    <property type="project" value="UniProtKB-UniRule"/>
</dbReference>
<dbReference type="SUPFAM" id="SSF53244">
    <property type="entry name" value="MurD-like peptide ligases, peptide-binding domain"/>
    <property type="match status" value="1"/>
</dbReference>
<protein>
    <recommendedName>
        <fullName evidence="3 14">UDP-N-acetylmuramate--L-alanine ligase</fullName>
        <ecNumber evidence="3 14">6.3.2.8</ecNumber>
    </recommendedName>
    <alternativeName>
        <fullName evidence="14">UDP-N-acetylmuramoyl-L-alanine synthetase</fullName>
    </alternativeName>
</protein>
<feature type="domain" description="Mur ligase N-terminal catalytic" evidence="16">
    <location>
        <begin position="14"/>
        <end position="110"/>
    </location>
</feature>